<evidence type="ECO:0000256" key="1">
    <source>
        <dbReference type="ARBA" id="ARBA00001946"/>
    </source>
</evidence>
<dbReference type="Pfam" id="PF08245">
    <property type="entry name" value="Mur_ligase_M"/>
    <property type="match status" value="1"/>
</dbReference>
<feature type="domain" description="Mur ligase C-terminal" evidence="19">
    <location>
        <begin position="304"/>
        <end position="419"/>
    </location>
</feature>
<evidence type="ECO:0000256" key="12">
    <source>
        <dbReference type="ARBA" id="ARBA00022840"/>
    </source>
</evidence>
<dbReference type="GO" id="GO:0005737">
    <property type="term" value="C:cytoplasm"/>
    <property type="evidence" value="ECO:0007669"/>
    <property type="project" value="TreeGrafter"/>
</dbReference>
<accession>A0A1I2QDE7</accession>
<evidence type="ECO:0000259" key="20">
    <source>
        <dbReference type="Pfam" id="PF08245"/>
    </source>
</evidence>
<dbReference type="InterPro" id="IPR013221">
    <property type="entry name" value="Mur_ligase_cen"/>
</dbReference>
<dbReference type="PANTHER" id="PTHR11136">
    <property type="entry name" value="FOLYLPOLYGLUTAMATE SYNTHASE-RELATED"/>
    <property type="match status" value="1"/>
</dbReference>
<dbReference type="GO" id="GO:0046656">
    <property type="term" value="P:folic acid biosynthetic process"/>
    <property type="evidence" value="ECO:0007669"/>
    <property type="project" value="UniProtKB-KW"/>
</dbReference>
<evidence type="ECO:0000256" key="2">
    <source>
        <dbReference type="ARBA" id="ARBA00004799"/>
    </source>
</evidence>
<dbReference type="EMBL" id="FOPI01000008">
    <property type="protein sequence ID" value="SFG26422.1"/>
    <property type="molecule type" value="Genomic_DNA"/>
</dbReference>
<evidence type="ECO:0000256" key="18">
    <source>
        <dbReference type="PIRNR" id="PIRNR001563"/>
    </source>
</evidence>
<dbReference type="GO" id="GO:0004326">
    <property type="term" value="F:tetrahydrofolylpolyglutamate synthase activity"/>
    <property type="evidence" value="ECO:0007669"/>
    <property type="project" value="UniProtKB-EC"/>
</dbReference>
<dbReference type="InterPro" id="IPR004101">
    <property type="entry name" value="Mur_ligase_C"/>
</dbReference>
<dbReference type="PANTHER" id="PTHR11136:SF0">
    <property type="entry name" value="DIHYDROFOLATE SYNTHETASE-RELATED"/>
    <property type="match status" value="1"/>
</dbReference>
<dbReference type="Proteomes" id="UP000182635">
    <property type="component" value="Unassembled WGS sequence"/>
</dbReference>
<keyword evidence="9 18" id="KW-0436">Ligase</keyword>
<dbReference type="InterPro" id="IPR018109">
    <property type="entry name" value="Folylpolyglutamate_synth_CS"/>
</dbReference>
<comment type="cofactor">
    <cofactor evidence="1">
        <name>Mg(2+)</name>
        <dbReference type="ChEBI" id="CHEBI:18420"/>
    </cofactor>
</comment>
<dbReference type="SUPFAM" id="SSF53623">
    <property type="entry name" value="MurD-like peptide ligases, catalytic domain"/>
    <property type="match status" value="1"/>
</dbReference>
<evidence type="ECO:0000256" key="16">
    <source>
        <dbReference type="ARBA" id="ARBA00047493"/>
    </source>
</evidence>
<comment type="pathway">
    <text evidence="2">Cofactor biosynthesis; tetrahydrofolate biosynthesis; 7,8-dihydrofolate from 2-amino-4-hydroxy-6-hydroxymethyl-7,8-dihydropteridine diphosphate and 4-aminobenzoate: step 2/2.</text>
</comment>
<evidence type="ECO:0000256" key="4">
    <source>
        <dbReference type="ARBA" id="ARBA00008276"/>
    </source>
</evidence>
<dbReference type="PROSITE" id="PS01012">
    <property type="entry name" value="FOLYLPOLYGLU_SYNT_2"/>
    <property type="match status" value="1"/>
</dbReference>
<dbReference type="AlphaFoldDB" id="A0A1I2QDE7"/>
<keyword evidence="12 18" id="KW-0067">ATP-binding</keyword>
<evidence type="ECO:0000256" key="14">
    <source>
        <dbReference type="ARBA" id="ARBA00022909"/>
    </source>
</evidence>
<feature type="domain" description="Mur ligase central" evidence="20">
    <location>
        <begin position="47"/>
        <end position="276"/>
    </location>
</feature>
<name>A0A1I2QDE7_9LACO</name>
<sequence length="437" mass="49282">MAQMSYDEAVSFIHGRRKFTKDPSLVKMRRMAELMGNPQKKLKLIHVTGTNGKGSVTAYLRELLMSHGYRVGTFTSPFIVRFNERVAINGEMIPDNELVEEVERIKPVIERIDDEFDNDGPKEFEVLTAIMLDYFVKMEVDYAIIEVGIGGTYDSTNIIDPIVSVITTVAMDHANILGDTIAKVAENKAGIIKKKRPVIIGKLPKEALEVILSKAKEQDSRIYQPEVDYRARLEEGCDHFWGESFAYEFEEEKWPLQRTGLFGNFQVDNAACALTAFKVLSEIEGIKIDRRKAGEALENTRWPGRFEKIQEDPLIVLDGAHNPSAMEEVEKTLETNFKGKKITVILGILADKNSGEMIDVLLKNPKASIILTGFDGPRQVASPKKMHENHPRTIEIDDWKEALEAALMQKSDLILASGSLYFISDVRKHILERGGLR</sequence>
<evidence type="ECO:0000256" key="11">
    <source>
        <dbReference type="ARBA" id="ARBA00022741"/>
    </source>
</evidence>
<dbReference type="Gene3D" id="3.90.190.20">
    <property type="entry name" value="Mur ligase, C-terminal domain"/>
    <property type="match status" value="1"/>
</dbReference>
<dbReference type="InterPro" id="IPR036615">
    <property type="entry name" value="Mur_ligase_C_dom_sf"/>
</dbReference>
<evidence type="ECO:0000256" key="13">
    <source>
        <dbReference type="ARBA" id="ARBA00022842"/>
    </source>
</evidence>
<evidence type="ECO:0000256" key="9">
    <source>
        <dbReference type="ARBA" id="ARBA00022598"/>
    </source>
</evidence>
<dbReference type="OrthoDB" id="9809356at2"/>
<proteinExistence type="inferred from homology"/>
<dbReference type="InterPro" id="IPR001645">
    <property type="entry name" value="Folylpolyglutamate_synth"/>
</dbReference>
<evidence type="ECO:0000256" key="6">
    <source>
        <dbReference type="ARBA" id="ARBA00013023"/>
    </source>
</evidence>
<gene>
    <name evidence="21" type="ORF">SAMN02910432_00613</name>
</gene>
<evidence type="ECO:0000313" key="22">
    <source>
        <dbReference type="Proteomes" id="UP000182635"/>
    </source>
</evidence>
<dbReference type="Pfam" id="PF02875">
    <property type="entry name" value="Mur_ligase_C"/>
    <property type="match status" value="1"/>
</dbReference>
<keyword evidence="11 18" id="KW-0547">Nucleotide-binding</keyword>
<dbReference type="InterPro" id="IPR036565">
    <property type="entry name" value="Mur-like_cat_sf"/>
</dbReference>
<organism evidence="21 22">
    <name type="scientific">Ligilactobacillus ruminis DSM 20403 = NBRC 102161</name>
    <dbReference type="NCBI Taxonomy" id="1423798"/>
    <lineage>
        <taxon>Bacteria</taxon>
        <taxon>Bacillati</taxon>
        <taxon>Bacillota</taxon>
        <taxon>Bacilli</taxon>
        <taxon>Lactobacillales</taxon>
        <taxon>Lactobacillaceae</taxon>
        <taxon>Ligilactobacillus</taxon>
    </lineage>
</organism>
<reference evidence="22" key="1">
    <citation type="submission" date="2016-10" db="EMBL/GenBank/DDBJ databases">
        <authorList>
            <person name="Varghese N."/>
            <person name="Submissions S."/>
        </authorList>
    </citation>
    <scope>NUCLEOTIDE SEQUENCE [LARGE SCALE GENOMIC DNA]</scope>
    <source>
        <strain evidence="22">DSM 20403</strain>
    </source>
</reference>
<keyword evidence="13" id="KW-0460">Magnesium</keyword>
<dbReference type="FunFam" id="3.40.1190.10:FF:000004">
    <property type="entry name" value="Dihydrofolate synthase/folylpolyglutamate synthase"/>
    <property type="match status" value="1"/>
</dbReference>
<dbReference type="GO" id="GO:0008841">
    <property type="term" value="F:dihydrofolate synthase activity"/>
    <property type="evidence" value="ECO:0007669"/>
    <property type="project" value="UniProtKB-EC"/>
</dbReference>
<evidence type="ECO:0000256" key="5">
    <source>
        <dbReference type="ARBA" id="ARBA00011245"/>
    </source>
</evidence>
<comment type="catalytic activity">
    <reaction evidence="17">
        <text>7,8-dihydropteroate + L-glutamate + ATP = 7,8-dihydrofolate + ADP + phosphate + H(+)</text>
        <dbReference type="Rhea" id="RHEA:23584"/>
        <dbReference type="ChEBI" id="CHEBI:15378"/>
        <dbReference type="ChEBI" id="CHEBI:17839"/>
        <dbReference type="ChEBI" id="CHEBI:29985"/>
        <dbReference type="ChEBI" id="CHEBI:30616"/>
        <dbReference type="ChEBI" id="CHEBI:43474"/>
        <dbReference type="ChEBI" id="CHEBI:57451"/>
        <dbReference type="ChEBI" id="CHEBI:456216"/>
        <dbReference type="EC" id="6.3.2.12"/>
    </reaction>
</comment>
<keyword evidence="14" id="KW-0289">Folate biosynthesis</keyword>
<evidence type="ECO:0000256" key="17">
    <source>
        <dbReference type="ARBA" id="ARBA00049161"/>
    </source>
</evidence>
<evidence type="ECO:0000256" key="15">
    <source>
        <dbReference type="ARBA" id="ARBA00030592"/>
    </source>
</evidence>
<comment type="subunit">
    <text evidence="5">Monomer.</text>
</comment>
<evidence type="ECO:0000256" key="3">
    <source>
        <dbReference type="ARBA" id="ARBA00005150"/>
    </source>
</evidence>
<keyword evidence="10" id="KW-0479">Metal-binding</keyword>
<protein>
    <recommendedName>
        <fullName evidence="8">Dihydrofolate synthase/folylpolyglutamate synthase</fullName>
        <ecNumber evidence="6">6.3.2.12</ecNumber>
        <ecNumber evidence="7">6.3.2.17</ecNumber>
    </recommendedName>
    <alternativeName>
        <fullName evidence="15">Tetrahydrofolylpolyglutamate synthase</fullName>
    </alternativeName>
</protein>
<evidence type="ECO:0000256" key="7">
    <source>
        <dbReference type="ARBA" id="ARBA00013025"/>
    </source>
</evidence>
<comment type="pathway">
    <text evidence="3">Cofactor biosynthesis; tetrahydrofolylpolyglutamate biosynthesis.</text>
</comment>
<dbReference type="RefSeq" id="WP_046922062.1">
    <property type="nucleotide sequence ID" value="NZ_AYYL01000003.1"/>
</dbReference>
<evidence type="ECO:0000256" key="8">
    <source>
        <dbReference type="ARBA" id="ARBA00019357"/>
    </source>
</evidence>
<dbReference type="EC" id="6.3.2.17" evidence="7"/>
<evidence type="ECO:0000259" key="19">
    <source>
        <dbReference type="Pfam" id="PF02875"/>
    </source>
</evidence>
<comment type="similarity">
    <text evidence="4 18">Belongs to the folylpolyglutamate synthase family.</text>
</comment>
<dbReference type="GO" id="GO:0005524">
    <property type="term" value="F:ATP binding"/>
    <property type="evidence" value="ECO:0007669"/>
    <property type="project" value="UniProtKB-KW"/>
</dbReference>
<dbReference type="GO" id="GO:0046872">
    <property type="term" value="F:metal ion binding"/>
    <property type="evidence" value="ECO:0007669"/>
    <property type="project" value="UniProtKB-KW"/>
</dbReference>
<dbReference type="EC" id="6.3.2.12" evidence="6"/>
<dbReference type="Gene3D" id="3.40.1190.10">
    <property type="entry name" value="Mur-like, catalytic domain"/>
    <property type="match status" value="1"/>
</dbReference>
<evidence type="ECO:0000256" key="10">
    <source>
        <dbReference type="ARBA" id="ARBA00022723"/>
    </source>
</evidence>
<comment type="catalytic activity">
    <reaction evidence="16">
        <text>(6S)-5,6,7,8-tetrahydrofolyl-(gamma-L-Glu)(n) + L-glutamate + ATP = (6S)-5,6,7,8-tetrahydrofolyl-(gamma-L-Glu)(n+1) + ADP + phosphate + H(+)</text>
        <dbReference type="Rhea" id="RHEA:10580"/>
        <dbReference type="Rhea" id="RHEA-COMP:14738"/>
        <dbReference type="Rhea" id="RHEA-COMP:14740"/>
        <dbReference type="ChEBI" id="CHEBI:15378"/>
        <dbReference type="ChEBI" id="CHEBI:29985"/>
        <dbReference type="ChEBI" id="CHEBI:30616"/>
        <dbReference type="ChEBI" id="CHEBI:43474"/>
        <dbReference type="ChEBI" id="CHEBI:141005"/>
        <dbReference type="ChEBI" id="CHEBI:456216"/>
        <dbReference type="EC" id="6.3.2.17"/>
    </reaction>
</comment>
<dbReference type="PIRSF" id="PIRSF001563">
    <property type="entry name" value="Folylpolyglu_synth"/>
    <property type="match status" value="1"/>
</dbReference>
<evidence type="ECO:0000313" key="21">
    <source>
        <dbReference type="EMBL" id="SFG26422.1"/>
    </source>
</evidence>
<dbReference type="NCBIfam" id="TIGR01499">
    <property type="entry name" value="folC"/>
    <property type="match status" value="1"/>
</dbReference>
<dbReference type="SUPFAM" id="SSF53244">
    <property type="entry name" value="MurD-like peptide ligases, peptide-binding domain"/>
    <property type="match status" value="1"/>
</dbReference>